<dbReference type="InParanoid" id="A0A0C3IHS3"/>
<dbReference type="Proteomes" id="UP000054217">
    <property type="component" value="Unassembled WGS sequence"/>
</dbReference>
<dbReference type="EMBL" id="KN832043">
    <property type="protein sequence ID" value="KIN96582.1"/>
    <property type="molecule type" value="Genomic_DNA"/>
</dbReference>
<reference evidence="2 3" key="1">
    <citation type="submission" date="2014-04" db="EMBL/GenBank/DDBJ databases">
        <authorList>
            <consortium name="DOE Joint Genome Institute"/>
            <person name="Kuo A."/>
            <person name="Kohler A."/>
            <person name="Costa M.D."/>
            <person name="Nagy L.G."/>
            <person name="Floudas D."/>
            <person name="Copeland A."/>
            <person name="Barry K.W."/>
            <person name="Cichocki N."/>
            <person name="Veneault-Fourrey C."/>
            <person name="LaButti K."/>
            <person name="Lindquist E.A."/>
            <person name="Lipzen A."/>
            <person name="Lundell T."/>
            <person name="Morin E."/>
            <person name="Murat C."/>
            <person name="Sun H."/>
            <person name="Tunlid A."/>
            <person name="Henrissat B."/>
            <person name="Grigoriev I.V."/>
            <person name="Hibbett D.S."/>
            <person name="Martin F."/>
            <person name="Nordberg H.P."/>
            <person name="Cantor M.N."/>
            <person name="Hua S.X."/>
        </authorList>
    </citation>
    <scope>NUCLEOTIDE SEQUENCE [LARGE SCALE GENOMIC DNA]</scope>
    <source>
        <strain evidence="2 3">Marx 270</strain>
    </source>
</reference>
<dbReference type="AlphaFoldDB" id="A0A0C3IHS3"/>
<keyword evidence="3" id="KW-1185">Reference proteome</keyword>
<proteinExistence type="predicted"/>
<evidence type="ECO:0000313" key="2">
    <source>
        <dbReference type="EMBL" id="KIN96582.1"/>
    </source>
</evidence>
<gene>
    <name evidence="2" type="ORF">M404DRAFT_238621</name>
</gene>
<evidence type="ECO:0000256" key="1">
    <source>
        <dbReference type="SAM" id="MobiDB-lite"/>
    </source>
</evidence>
<dbReference type="HOGENOM" id="CLU_2612662_0_0_1"/>
<protein>
    <submittedName>
        <fullName evidence="2">Uncharacterized protein</fullName>
    </submittedName>
</protein>
<feature type="compositionally biased region" description="Polar residues" evidence="1">
    <location>
        <begin position="77"/>
        <end position="95"/>
    </location>
</feature>
<name>A0A0C3IHS3_PISTI</name>
<sequence>MAADPSAVIRIAVAFAALKHKPRDQSTASYVLDLQSQFPLVNQTISSQTQDSAKRWRAHAIRLEGQLKDLQVRQDADQQGTHRAATRRTQCPTPP</sequence>
<accession>A0A0C3IHS3</accession>
<dbReference type="OrthoDB" id="2684605at2759"/>
<feature type="region of interest" description="Disordered" evidence="1">
    <location>
        <begin position="73"/>
        <end position="95"/>
    </location>
</feature>
<organism evidence="2 3">
    <name type="scientific">Pisolithus tinctorius Marx 270</name>
    <dbReference type="NCBI Taxonomy" id="870435"/>
    <lineage>
        <taxon>Eukaryota</taxon>
        <taxon>Fungi</taxon>
        <taxon>Dikarya</taxon>
        <taxon>Basidiomycota</taxon>
        <taxon>Agaricomycotina</taxon>
        <taxon>Agaricomycetes</taxon>
        <taxon>Agaricomycetidae</taxon>
        <taxon>Boletales</taxon>
        <taxon>Sclerodermatineae</taxon>
        <taxon>Pisolithaceae</taxon>
        <taxon>Pisolithus</taxon>
    </lineage>
</organism>
<evidence type="ECO:0000313" key="3">
    <source>
        <dbReference type="Proteomes" id="UP000054217"/>
    </source>
</evidence>
<reference evidence="3" key="2">
    <citation type="submission" date="2015-01" db="EMBL/GenBank/DDBJ databases">
        <title>Evolutionary Origins and Diversification of the Mycorrhizal Mutualists.</title>
        <authorList>
            <consortium name="DOE Joint Genome Institute"/>
            <consortium name="Mycorrhizal Genomics Consortium"/>
            <person name="Kohler A."/>
            <person name="Kuo A."/>
            <person name="Nagy L.G."/>
            <person name="Floudas D."/>
            <person name="Copeland A."/>
            <person name="Barry K.W."/>
            <person name="Cichocki N."/>
            <person name="Veneault-Fourrey C."/>
            <person name="LaButti K."/>
            <person name="Lindquist E.A."/>
            <person name="Lipzen A."/>
            <person name="Lundell T."/>
            <person name="Morin E."/>
            <person name="Murat C."/>
            <person name="Riley R."/>
            <person name="Ohm R."/>
            <person name="Sun H."/>
            <person name="Tunlid A."/>
            <person name="Henrissat B."/>
            <person name="Grigoriev I.V."/>
            <person name="Hibbett D.S."/>
            <person name="Martin F."/>
        </authorList>
    </citation>
    <scope>NUCLEOTIDE SEQUENCE [LARGE SCALE GENOMIC DNA]</scope>
    <source>
        <strain evidence="3">Marx 270</strain>
    </source>
</reference>